<feature type="active site" description="Tele-phosphohistidine intermediate" evidence="4">
    <location>
        <position position="246"/>
    </location>
</feature>
<evidence type="ECO:0000313" key="6">
    <source>
        <dbReference type="EMBL" id="MBB3063744.1"/>
    </source>
</evidence>
<dbReference type="Gene3D" id="3.40.50.720">
    <property type="entry name" value="NAD(P)-binding Rossmann-like Domain"/>
    <property type="match status" value="1"/>
</dbReference>
<dbReference type="PANTHER" id="PTHR11117:SF2">
    <property type="entry name" value="SUCCINATE--COA LIGASE [ADP_GDP-FORMING] SUBUNIT ALPHA, MITOCHONDRIAL"/>
    <property type="match status" value="1"/>
</dbReference>
<evidence type="ECO:0000256" key="4">
    <source>
        <dbReference type="PIRSR" id="PIRSR001553-1"/>
    </source>
</evidence>
<evidence type="ECO:0000313" key="7">
    <source>
        <dbReference type="Proteomes" id="UP000581135"/>
    </source>
</evidence>
<dbReference type="Pfam" id="PF00549">
    <property type="entry name" value="Ligase_CoA"/>
    <property type="match status" value="1"/>
</dbReference>
<dbReference type="EMBL" id="JACHXA010000001">
    <property type="protein sequence ID" value="MBB3063744.1"/>
    <property type="molecule type" value="Genomic_DNA"/>
</dbReference>
<dbReference type="GO" id="GO:0006099">
    <property type="term" value="P:tricarboxylic acid cycle"/>
    <property type="evidence" value="ECO:0007669"/>
    <property type="project" value="UniProtKB-KW"/>
</dbReference>
<gene>
    <name evidence="6" type="ORF">FHR98_000009</name>
</gene>
<dbReference type="AlphaFoldDB" id="A0A839SPF4"/>
<dbReference type="InterPro" id="IPR005810">
    <property type="entry name" value="CoA_lig_alpha"/>
</dbReference>
<evidence type="ECO:0000256" key="1">
    <source>
        <dbReference type="ARBA" id="ARBA00022532"/>
    </source>
</evidence>
<dbReference type="SUPFAM" id="SSF52210">
    <property type="entry name" value="Succinyl-CoA synthetase domains"/>
    <property type="match status" value="1"/>
</dbReference>
<dbReference type="Gene3D" id="3.40.50.261">
    <property type="entry name" value="Succinyl-CoA synthetase domains"/>
    <property type="match status" value="1"/>
</dbReference>
<feature type="domain" description="CoA-binding" evidence="5">
    <location>
        <begin position="4"/>
        <end position="100"/>
    </location>
</feature>
<dbReference type="InterPro" id="IPR016102">
    <property type="entry name" value="Succinyl-CoA_synth-like"/>
</dbReference>
<dbReference type="PIRSF" id="PIRSF001553">
    <property type="entry name" value="SucCS_alpha"/>
    <property type="match status" value="1"/>
</dbReference>
<proteinExistence type="predicted"/>
<dbReference type="GO" id="GO:0009361">
    <property type="term" value="C:succinate-CoA ligase complex (ADP-forming)"/>
    <property type="evidence" value="ECO:0007669"/>
    <property type="project" value="TreeGrafter"/>
</dbReference>
<dbReference type="PROSITE" id="PS00399">
    <property type="entry name" value="SUCCINYL_COA_LIG_2"/>
    <property type="match status" value="1"/>
</dbReference>
<evidence type="ECO:0000256" key="2">
    <source>
        <dbReference type="ARBA" id="ARBA00022598"/>
    </source>
</evidence>
<keyword evidence="1" id="KW-0816">Tricarboxylic acid cycle</keyword>
<dbReference type="GO" id="GO:0004776">
    <property type="term" value="F:succinate-CoA ligase (GDP-forming) activity"/>
    <property type="evidence" value="ECO:0007669"/>
    <property type="project" value="TreeGrafter"/>
</dbReference>
<dbReference type="GO" id="GO:0004775">
    <property type="term" value="F:succinate-CoA ligase (ADP-forming) activity"/>
    <property type="evidence" value="ECO:0007669"/>
    <property type="project" value="UniProtKB-EC"/>
</dbReference>
<reference evidence="6 7" key="1">
    <citation type="submission" date="2020-08" db="EMBL/GenBank/DDBJ databases">
        <title>Genomic Encyclopedia of Type Strains, Phase III (KMG-III): the genomes of soil and plant-associated and newly described type strains.</title>
        <authorList>
            <person name="Whitman W."/>
        </authorList>
    </citation>
    <scope>NUCLEOTIDE SEQUENCE [LARGE SCALE GENOMIC DNA]</scope>
    <source>
        <strain evidence="6 7">CECT 8803</strain>
    </source>
</reference>
<dbReference type="SUPFAM" id="SSF51735">
    <property type="entry name" value="NAD(P)-binding Rossmann-fold domains"/>
    <property type="match status" value="1"/>
</dbReference>
<dbReference type="PRINTS" id="PR01798">
    <property type="entry name" value="SCOASYNTHASE"/>
</dbReference>
<dbReference type="RefSeq" id="WP_183414566.1">
    <property type="nucleotide sequence ID" value="NZ_JACHXA010000001.1"/>
</dbReference>
<evidence type="ECO:0000256" key="3">
    <source>
        <dbReference type="ARBA" id="ARBA00022741"/>
    </source>
</evidence>
<dbReference type="GO" id="GO:0000166">
    <property type="term" value="F:nucleotide binding"/>
    <property type="evidence" value="ECO:0007669"/>
    <property type="project" value="UniProtKB-KW"/>
</dbReference>
<dbReference type="InterPro" id="IPR036291">
    <property type="entry name" value="NAD(P)-bd_dom_sf"/>
</dbReference>
<dbReference type="PANTHER" id="PTHR11117">
    <property type="entry name" value="SUCCINYL-COA LIGASE SUBUNIT ALPHA"/>
    <property type="match status" value="1"/>
</dbReference>
<accession>A0A839SPF4</accession>
<organism evidence="6 7">
    <name type="scientific">Limibacillus halophilus</name>
    <dbReference type="NCBI Taxonomy" id="1579333"/>
    <lineage>
        <taxon>Bacteria</taxon>
        <taxon>Pseudomonadati</taxon>
        <taxon>Pseudomonadota</taxon>
        <taxon>Alphaproteobacteria</taxon>
        <taxon>Rhodospirillales</taxon>
        <taxon>Rhodovibrionaceae</taxon>
        <taxon>Limibacillus</taxon>
    </lineage>
</organism>
<dbReference type="InterPro" id="IPR017440">
    <property type="entry name" value="Cit_synth/succinyl-CoA_lig_AS"/>
</dbReference>
<dbReference type="EC" id="6.2.1.5" evidence="6"/>
<dbReference type="Pfam" id="PF02629">
    <property type="entry name" value="CoA_binding"/>
    <property type="match status" value="1"/>
</dbReference>
<dbReference type="InterPro" id="IPR005811">
    <property type="entry name" value="SUCC_ACL_C"/>
</dbReference>
<keyword evidence="7" id="KW-1185">Reference proteome</keyword>
<dbReference type="SMART" id="SM00881">
    <property type="entry name" value="CoA_binding"/>
    <property type="match status" value="1"/>
</dbReference>
<dbReference type="InterPro" id="IPR003781">
    <property type="entry name" value="CoA-bd"/>
</dbReference>
<comment type="caution">
    <text evidence="6">The sequence shown here is derived from an EMBL/GenBank/DDBJ whole genome shotgun (WGS) entry which is preliminary data.</text>
</comment>
<evidence type="ECO:0000259" key="5">
    <source>
        <dbReference type="SMART" id="SM00881"/>
    </source>
</evidence>
<keyword evidence="3" id="KW-0547">Nucleotide-binding</keyword>
<sequence>MAILVNGDSRIVIQGITGHTGRNLADKLLSEGTPLVGGVSPKRGGETVSGLPVFSSCHEAVAIARANCAFLSVPAGQACAAAFEAIDAGIKTMVVYAEGVPVQDAARIAAYAAYRGVNLIGPNAAGCISPGLANLSDLNGKLLRRGPIGIVSKSGTLTYEVIDSLNAKGLGQSSVVCLGGDPIIGMSHADALHLFDADPDTTAVVLIGEIGGRSELQAAEVARHMKKPVVAYIAGLHAPAGKTMGHAGAILGSPEENVPGKRAALERAGAIVVNDVIGVGAALARLKAPAEVD</sequence>
<keyword evidence="2 6" id="KW-0436">Ligase</keyword>
<protein>
    <submittedName>
        <fullName evidence="6">Succinyl-CoA synthetase alpha subunit</fullName>
        <ecNumber evidence="6">6.2.1.5</ecNumber>
    </submittedName>
</protein>
<dbReference type="Proteomes" id="UP000581135">
    <property type="component" value="Unassembled WGS sequence"/>
</dbReference>
<name>A0A839SPF4_9PROT</name>